<sequence length="156" mass="18293">MLWDQLINFHSICSVPWFVGGDFNAITNPFERSGGSFPSYRSMEDFNNMILACNLIVVGFVGNNFTWNRGHLWKRLDLMLFNDSWLNSINSTNVQHLSRILSDHSPLLININYRHFNALSHFIFQNMWLLNDSFFDVVQNHWQAHLHLDNSIFGMN</sequence>
<name>A0A2I0W3J6_9ASPA</name>
<dbReference type="SUPFAM" id="SSF56219">
    <property type="entry name" value="DNase I-like"/>
    <property type="match status" value="1"/>
</dbReference>
<dbReference type="InterPro" id="IPR036691">
    <property type="entry name" value="Endo/exonu/phosph_ase_sf"/>
</dbReference>
<dbReference type="Proteomes" id="UP000233837">
    <property type="component" value="Unassembled WGS sequence"/>
</dbReference>
<evidence type="ECO:0000313" key="1">
    <source>
        <dbReference type="EMBL" id="PKU70232.1"/>
    </source>
</evidence>
<protein>
    <submittedName>
        <fullName evidence="1">Threonine dehydratase</fullName>
    </submittedName>
</protein>
<reference evidence="1 2" key="1">
    <citation type="journal article" date="2016" name="Sci. Rep.">
        <title>The Dendrobium catenatum Lindl. genome sequence provides insights into polysaccharide synthase, floral development and adaptive evolution.</title>
        <authorList>
            <person name="Zhang G.Q."/>
            <person name="Xu Q."/>
            <person name="Bian C."/>
            <person name="Tsai W.C."/>
            <person name="Yeh C.M."/>
            <person name="Liu K.W."/>
            <person name="Yoshida K."/>
            <person name="Zhang L.S."/>
            <person name="Chang S.B."/>
            <person name="Chen F."/>
            <person name="Shi Y."/>
            <person name="Su Y.Y."/>
            <person name="Zhang Y.Q."/>
            <person name="Chen L.J."/>
            <person name="Yin Y."/>
            <person name="Lin M."/>
            <person name="Huang H."/>
            <person name="Deng H."/>
            <person name="Wang Z.W."/>
            <person name="Zhu S.L."/>
            <person name="Zhao X."/>
            <person name="Deng C."/>
            <person name="Niu S.C."/>
            <person name="Huang J."/>
            <person name="Wang M."/>
            <person name="Liu G.H."/>
            <person name="Yang H.J."/>
            <person name="Xiao X.J."/>
            <person name="Hsiao Y.Y."/>
            <person name="Wu W.L."/>
            <person name="Chen Y.Y."/>
            <person name="Mitsuda N."/>
            <person name="Ohme-Takagi M."/>
            <person name="Luo Y.B."/>
            <person name="Van de Peer Y."/>
            <person name="Liu Z.J."/>
        </authorList>
    </citation>
    <scope>NUCLEOTIDE SEQUENCE [LARGE SCALE GENOMIC DNA]</scope>
    <source>
        <tissue evidence="1">The whole plant</tissue>
    </source>
</reference>
<dbReference type="PANTHER" id="PTHR33710">
    <property type="entry name" value="BNAC02G09200D PROTEIN"/>
    <property type="match status" value="1"/>
</dbReference>
<reference evidence="1 2" key="2">
    <citation type="journal article" date="2017" name="Nature">
        <title>The Apostasia genome and the evolution of orchids.</title>
        <authorList>
            <person name="Zhang G.Q."/>
            <person name="Liu K.W."/>
            <person name="Li Z."/>
            <person name="Lohaus R."/>
            <person name="Hsiao Y.Y."/>
            <person name="Niu S.C."/>
            <person name="Wang J.Y."/>
            <person name="Lin Y.C."/>
            <person name="Xu Q."/>
            <person name="Chen L.J."/>
            <person name="Yoshida K."/>
            <person name="Fujiwara S."/>
            <person name="Wang Z.W."/>
            <person name="Zhang Y.Q."/>
            <person name="Mitsuda N."/>
            <person name="Wang M."/>
            <person name="Liu G.H."/>
            <person name="Pecoraro L."/>
            <person name="Huang H.X."/>
            <person name="Xiao X.J."/>
            <person name="Lin M."/>
            <person name="Wu X.Y."/>
            <person name="Wu W.L."/>
            <person name="Chen Y.Y."/>
            <person name="Chang S.B."/>
            <person name="Sakamoto S."/>
            <person name="Ohme-Takagi M."/>
            <person name="Yagi M."/>
            <person name="Zeng S.J."/>
            <person name="Shen C.Y."/>
            <person name="Yeh C.M."/>
            <person name="Luo Y.B."/>
            <person name="Tsai W.C."/>
            <person name="Van de Peer Y."/>
            <person name="Liu Z.J."/>
        </authorList>
    </citation>
    <scope>NUCLEOTIDE SEQUENCE [LARGE SCALE GENOMIC DNA]</scope>
    <source>
        <tissue evidence="1">The whole plant</tissue>
    </source>
</reference>
<dbReference type="EMBL" id="KZ502943">
    <property type="protein sequence ID" value="PKU70232.1"/>
    <property type="molecule type" value="Genomic_DNA"/>
</dbReference>
<dbReference type="AlphaFoldDB" id="A0A2I0W3J6"/>
<proteinExistence type="predicted"/>
<evidence type="ECO:0000313" key="2">
    <source>
        <dbReference type="Proteomes" id="UP000233837"/>
    </source>
</evidence>
<accession>A0A2I0W3J6</accession>
<gene>
    <name evidence="1" type="ORF">MA16_Dca011078</name>
</gene>
<keyword evidence="2" id="KW-1185">Reference proteome</keyword>
<organism evidence="1 2">
    <name type="scientific">Dendrobium catenatum</name>
    <dbReference type="NCBI Taxonomy" id="906689"/>
    <lineage>
        <taxon>Eukaryota</taxon>
        <taxon>Viridiplantae</taxon>
        <taxon>Streptophyta</taxon>
        <taxon>Embryophyta</taxon>
        <taxon>Tracheophyta</taxon>
        <taxon>Spermatophyta</taxon>
        <taxon>Magnoliopsida</taxon>
        <taxon>Liliopsida</taxon>
        <taxon>Asparagales</taxon>
        <taxon>Orchidaceae</taxon>
        <taxon>Epidendroideae</taxon>
        <taxon>Malaxideae</taxon>
        <taxon>Dendrobiinae</taxon>
        <taxon>Dendrobium</taxon>
    </lineage>
</organism>
<dbReference type="Gene3D" id="3.60.10.10">
    <property type="entry name" value="Endonuclease/exonuclease/phosphatase"/>
    <property type="match status" value="1"/>
</dbReference>
<dbReference type="PANTHER" id="PTHR33710:SF71">
    <property type="entry name" value="ENDONUCLEASE_EXONUCLEASE_PHOSPHATASE DOMAIN-CONTAINING PROTEIN"/>
    <property type="match status" value="1"/>
</dbReference>